<evidence type="ECO:0000256" key="3">
    <source>
        <dbReference type="ARBA" id="ARBA00023085"/>
    </source>
</evidence>
<dbReference type="InterPro" id="IPR000070">
    <property type="entry name" value="Pectinesterase_cat"/>
</dbReference>
<evidence type="ECO:0000256" key="5">
    <source>
        <dbReference type="RuleBase" id="RU000589"/>
    </source>
</evidence>
<keyword evidence="5" id="KW-0732">Signal</keyword>
<dbReference type="EC" id="3.1.1.11" evidence="5"/>
<feature type="domain" description="SGNH hydrolase-type esterase" evidence="7">
    <location>
        <begin position="360"/>
        <end position="532"/>
    </location>
</feature>
<organism evidence="8 9">
    <name type="scientific">Streptomyces beijiangensis</name>
    <dbReference type="NCBI Taxonomy" id="163361"/>
    <lineage>
        <taxon>Bacteria</taxon>
        <taxon>Bacillati</taxon>
        <taxon>Actinomycetota</taxon>
        <taxon>Actinomycetes</taxon>
        <taxon>Kitasatosporales</taxon>
        <taxon>Streptomycetaceae</taxon>
        <taxon>Streptomyces</taxon>
    </lineage>
</organism>
<sequence length="598" mass="64560">MRRRTLLTGMATGAVLALTGTTAEASPRRTLHVRPGRSSVQAAVDAVRGDGWTIVLAPGTYRETVTVPATATHLTLRGATGDPHDVVIVYDNANGTPRPDGTTYGTAGSATFTSAAAGLTVRDLTIANNWLRADHPEITGTQAVAVHATGDRTFFDHCRLLAHQDTLFADTTALTSFDRHYYRDCYIEGDVDFVFGRATAVFESTQFHTLARDVTFTPKGMVFAPSTARANPRGFLATRCRITSSAGAGEYCLARPWVPSYETTAHPMLTVRDTWAGPGIRAAEPYTDMRAAYPWQTMRFTEYANTGPGAETTIPANRPQLTPAEAESHTTTTYLGDWQPYAEPRTEGPAAHRPFRIFATGDSTASIYATDTAPRTGWAEALPVFAAHGVTVVDRALSGASTRSYEDAGLLDAVLRDIRPGDWLLVSFGHNDEKTTDPTRGTDPYTTYQSYLRTFLDGARQHGAHPVLVTPVERRRFDAEGHAKASHGDYPAAMKALAAAEGVPLIDLQALSLALWEKLGPEGTKTCFLYADAGTNPHYPTGVADNTHFQAHGAIEVARLIAADLRAQHVLPAGTWHGLDRDVPDSAIVFPAELPELT</sequence>
<evidence type="ECO:0000259" key="6">
    <source>
        <dbReference type="Pfam" id="PF01095"/>
    </source>
</evidence>
<dbReference type="InterPro" id="IPR012334">
    <property type="entry name" value="Pectin_lyas_fold"/>
</dbReference>
<evidence type="ECO:0000256" key="2">
    <source>
        <dbReference type="ARBA" id="ARBA00022801"/>
    </source>
</evidence>
<dbReference type="PANTHER" id="PTHR43695:SF1">
    <property type="entry name" value="RHAMNOGALACTURONAN ACETYLESTERASE"/>
    <property type="match status" value="1"/>
</dbReference>
<dbReference type="CDD" id="cd01821">
    <property type="entry name" value="Rhamnogalacturan_acetylesterase_like"/>
    <property type="match status" value="1"/>
</dbReference>
<dbReference type="PROSITE" id="PS00503">
    <property type="entry name" value="PECTINESTERASE_2"/>
    <property type="match status" value="1"/>
</dbReference>
<evidence type="ECO:0000256" key="1">
    <source>
        <dbReference type="ARBA" id="ARBA00008668"/>
    </source>
</evidence>
<proteinExistence type="inferred from homology"/>
<feature type="signal peptide" evidence="5">
    <location>
        <begin position="1"/>
        <end position="25"/>
    </location>
</feature>
<dbReference type="InterPro" id="IPR013830">
    <property type="entry name" value="SGNH_hydro"/>
</dbReference>
<feature type="chain" id="PRO_5038158801" description="Pectinesterase" evidence="5">
    <location>
        <begin position="26"/>
        <end position="598"/>
    </location>
</feature>
<feature type="domain" description="Pectinesterase catalytic" evidence="6">
    <location>
        <begin position="42"/>
        <end position="335"/>
    </location>
</feature>
<dbReference type="InterPro" id="IPR011050">
    <property type="entry name" value="Pectin_lyase_fold/virulence"/>
</dbReference>
<dbReference type="GO" id="GO:0030599">
    <property type="term" value="F:pectinesterase activity"/>
    <property type="evidence" value="ECO:0007669"/>
    <property type="project" value="UniProtKB-UniRule"/>
</dbReference>
<comment type="catalytic activity">
    <reaction evidence="5">
        <text>[(1-&gt;4)-alpha-D-galacturonosyl methyl ester](n) + n H2O = [(1-&gt;4)-alpha-D-galacturonosyl](n) + n methanol + n H(+)</text>
        <dbReference type="Rhea" id="RHEA:22380"/>
        <dbReference type="Rhea" id="RHEA-COMP:14570"/>
        <dbReference type="Rhea" id="RHEA-COMP:14573"/>
        <dbReference type="ChEBI" id="CHEBI:15377"/>
        <dbReference type="ChEBI" id="CHEBI:15378"/>
        <dbReference type="ChEBI" id="CHEBI:17790"/>
        <dbReference type="ChEBI" id="CHEBI:140522"/>
        <dbReference type="ChEBI" id="CHEBI:140523"/>
        <dbReference type="EC" id="3.1.1.11"/>
    </reaction>
</comment>
<evidence type="ECO:0000256" key="4">
    <source>
        <dbReference type="PROSITE-ProRule" id="PRU10040"/>
    </source>
</evidence>
<feature type="active site" evidence="4">
    <location>
        <position position="192"/>
    </location>
</feature>
<evidence type="ECO:0000259" key="7">
    <source>
        <dbReference type="Pfam" id="PF13472"/>
    </source>
</evidence>
<name>A0A939F7G5_9ACTN</name>
<dbReference type="InterPro" id="IPR037459">
    <property type="entry name" value="RhgT-like"/>
</dbReference>
<dbReference type="SUPFAM" id="SSF52266">
    <property type="entry name" value="SGNH hydrolase"/>
    <property type="match status" value="1"/>
</dbReference>
<dbReference type="Gene3D" id="3.40.50.1110">
    <property type="entry name" value="SGNH hydrolase"/>
    <property type="match status" value="1"/>
</dbReference>
<dbReference type="AlphaFoldDB" id="A0A939F7G5"/>
<reference evidence="8" key="1">
    <citation type="submission" date="2021-03" db="EMBL/GenBank/DDBJ databases">
        <title>Streptomyces poriferae sp. nov., a novel marine sponge-derived Actinobacteria species with anti-MRSA activity.</title>
        <authorList>
            <person name="Sandoval-Powers M."/>
            <person name="Kralova S."/>
            <person name="Nguyen G.-S."/>
            <person name="Fawwal D."/>
            <person name="Degnes K."/>
            <person name="Klinkenberg G."/>
            <person name="Sletta H."/>
            <person name="Wentzel A."/>
            <person name="Liles M.R."/>
        </authorList>
    </citation>
    <scope>NUCLEOTIDE SEQUENCE</scope>
    <source>
        <strain evidence="8">DSM 41794</strain>
    </source>
</reference>
<keyword evidence="3 5" id="KW-0063">Aspartyl esterase</keyword>
<comment type="pathway">
    <text evidence="5">Glycan metabolism; pectin degradation; 2-dehydro-3-deoxy-D-gluconate from pectin: step 1/5.</text>
</comment>
<evidence type="ECO:0000313" key="9">
    <source>
        <dbReference type="Proteomes" id="UP000664167"/>
    </source>
</evidence>
<comment type="similarity">
    <text evidence="1">Belongs to the 'GDSL' lipolytic enzyme family.</text>
</comment>
<dbReference type="Gene3D" id="2.160.20.10">
    <property type="entry name" value="Single-stranded right-handed beta-helix, Pectin lyase-like"/>
    <property type="match status" value="1"/>
</dbReference>
<dbReference type="EMBL" id="JAFLRJ010000152">
    <property type="protein sequence ID" value="MBO0513472.1"/>
    <property type="molecule type" value="Genomic_DNA"/>
</dbReference>
<protein>
    <recommendedName>
        <fullName evidence="5">Pectinesterase</fullName>
        <ecNumber evidence="5">3.1.1.11</ecNumber>
    </recommendedName>
</protein>
<dbReference type="InterPro" id="IPR036514">
    <property type="entry name" value="SGNH_hydro_sf"/>
</dbReference>
<dbReference type="Pfam" id="PF01095">
    <property type="entry name" value="Pectinesterase"/>
    <property type="match status" value="1"/>
</dbReference>
<dbReference type="PANTHER" id="PTHR43695">
    <property type="entry name" value="PUTATIVE (AFU_ORTHOLOGUE AFUA_2G17250)-RELATED"/>
    <property type="match status" value="1"/>
</dbReference>
<dbReference type="GO" id="GO:0045490">
    <property type="term" value="P:pectin catabolic process"/>
    <property type="evidence" value="ECO:0007669"/>
    <property type="project" value="UniProtKB-UniRule"/>
</dbReference>
<dbReference type="GO" id="GO:0042545">
    <property type="term" value="P:cell wall modification"/>
    <property type="evidence" value="ECO:0007669"/>
    <property type="project" value="UniProtKB-UniRule"/>
</dbReference>
<dbReference type="InterPro" id="IPR033131">
    <property type="entry name" value="Pectinesterase_Asp_AS"/>
</dbReference>
<evidence type="ECO:0000313" key="8">
    <source>
        <dbReference type="EMBL" id="MBO0513472.1"/>
    </source>
</evidence>
<keyword evidence="9" id="KW-1185">Reference proteome</keyword>
<gene>
    <name evidence="8" type="ORF">J0695_16935</name>
</gene>
<dbReference type="SUPFAM" id="SSF51126">
    <property type="entry name" value="Pectin lyase-like"/>
    <property type="match status" value="1"/>
</dbReference>
<comment type="caution">
    <text evidence="8">The sequence shown here is derived from an EMBL/GenBank/DDBJ whole genome shotgun (WGS) entry which is preliminary data.</text>
</comment>
<accession>A0A939F7G5</accession>
<keyword evidence="2 5" id="KW-0378">Hydrolase</keyword>
<dbReference type="Pfam" id="PF13472">
    <property type="entry name" value="Lipase_GDSL_2"/>
    <property type="match status" value="1"/>
</dbReference>
<dbReference type="Proteomes" id="UP000664167">
    <property type="component" value="Unassembled WGS sequence"/>
</dbReference>